<dbReference type="EMBL" id="BRZM01000077">
    <property type="protein sequence ID" value="GLD65214.1"/>
    <property type="molecule type" value="Genomic_DNA"/>
</dbReference>
<feature type="compositionally biased region" description="Basic and acidic residues" evidence="2">
    <location>
        <begin position="95"/>
        <end position="111"/>
    </location>
</feature>
<dbReference type="GO" id="GO:0004658">
    <property type="term" value="F:propionyl-CoA carboxylase activity"/>
    <property type="evidence" value="ECO:0007669"/>
    <property type="project" value="TreeGrafter"/>
</dbReference>
<dbReference type="SUPFAM" id="SSF51230">
    <property type="entry name" value="Single hybrid motif"/>
    <property type="match status" value="1"/>
</dbReference>
<dbReference type="CDD" id="cd06850">
    <property type="entry name" value="biotinyl_domain"/>
    <property type="match status" value="1"/>
</dbReference>
<evidence type="ECO:0000256" key="2">
    <source>
        <dbReference type="SAM" id="MobiDB-lite"/>
    </source>
</evidence>
<evidence type="ECO:0000256" key="1">
    <source>
        <dbReference type="ARBA" id="ARBA00023267"/>
    </source>
</evidence>
<accession>A0AAD3N469</accession>
<proteinExistence type="predicted"/>
<reference evidence="4" key="1">
    <citation type="submission" date="2022-08" db="EMBL/GenBank/DDBJ databases">
        <title>Genome sequencing of akame (Lates japonicus).</title>
        <authorList>
            <person name="Hashiguchi Y."/>
            <person name="Takahashi H."/>
        </authorList>
    </citation>
    <scope>NUCLEOTIDE SEQUENCE</scope>
    <source>
        <strain evidence="4">Kochi</strain>
    </source>
</reference>
<evidence type="ECO:0000259" key="3">
    <source>
        <dbReference type="Pfam" id="PF00364"/>
    </source>
</evidence>
<dbReference type="InterPro" id="IPR000089">
    <property type="entry name" value="Biotin_lipoyl"/>
</dbReference>
<keyword evidence="5" id="KW-1185">Reference proteome</keyword>
<dbReference type="Proteomes" id="UP001279410">
    <property type="component" value="Unassembled WGS sequence"/>
</dbReference>
<gene>
    <name evidence="4" type="ORF">AKAME5_001669700</name>
</gene>
<organism evidence="4 5">
    <name type="scientific">Lates japonicus</name>
    <name type="common">Japanese lates</name>
    <dbReference type="NCBI Taxonomy" id="270547"/>
    <lineage>
        <taxon>Eukaryota</taxon>
        <taxon>Metazoa</taxon>
        <taxon>Chordata</taxon>
        <taxon>Craniata</taxon>
        <taxon>Vertebrata</taxon>
        <taxon>Euteleostomi</taxon>
        <taxon>Actinopterygii</taxon>
        <taxon>Neopterygii</taxon>
        <taxon>Teleostei</taxon>
        <taxon>Neoteleostei</taxon>
        <taxon>Acanthomorphata</taxon>
        <taxon>Carangaria</taxon>
        <taxon>Carangaria incertae sedis</taxon>
        <taxon>Centropomidae</taxon>
        <taxon>Lates</taxon>
    </lineage>
</organism>
<evidence type="ECO:0000313" key="5">
    <source>
        <dbReference type="Proteomes" id="UP001279410"/>
    </source>
</evidence>
<protein>
    <submittedName>
        <fullName evidence="4">Propionyl-CoA carboxylase alpha chain, mitochondrial</fullName>
    </submittedName>
</protein>
<dbReference type="GO" id="GO:0005739">
    <property type="term" value="C:mitochondrion"/>
    <property type="evidence" value="ECO:0007669"/>
    <property type="project" value="TreeGrafter"/>
</dbReference>
<dbReference type="InterPro" id="IPR050856">
    <property type="entry name" value="Biotin_carboxylase_complex"/>
</dbReference>
<evidence type="ECO:0000313" key="4">
    <source>
        <dbReference type="EMBL" id="GLD65214.1"/>
    </source>
</evidence>
<feature type="domain" description="Lipoyl-binding" evidence="3">
    <location>
        <begin position="119"/>
        <end position="155"/>
    </location>
</feature>
<dbReference type="Gene3D" id="2.40.50.100">
    <property type="match status" value="1"/>
</dbReference>
<feature type="region of interest" description="Disordered" evidence="2">
    <location>
        <begin position="80"/>
        <end position="121"/>
    </location>
</feature>
<keyword evidence="1" id="KW-0092">Biotin</keyword>
<dbReference type="InterPro" id="IPR011053">
    <property type="entry name" value="Single_hybrid_motif"/>
</dbReference>
<comment type="caution">
    <text evidence="4">The sequence shown here is derived from an EMBL/GenBank/DDBJ whole genome shotgun (WGS) entry which is preliminary data.</text>
</comment>
<dbReference type="PANTHER" id="PTHR18866:SF33">
    <property type="entry name" value="METHYLCROTONOYL-COA CARBOXYLASE SUBUNIT ALPHA, MITOCHONDRIAL-RELATED"/>
    <property type="match status" value="1"/>
</dbReference>
<dbReference type="Pfam" id="PF00364">
    <property type="entry name" value="Biotin_lipoyl"/>
    <property type="match status" value="1"/>
</dbReference>
<name>A0AAD3N469_LATJO</name>
<dbReference type="PANTHER" id="PTHR18866">
    <property type="entry name" value="CARBOXYLASE:PYRUVATE/ACETYL-COA/PROPIONYL-COA CARBOXYLASE"/>
    <property type="match status" value="1"/>
</dbReference>
<dbReference type="AlphaFoldDB" id="A0AAD3N469"/>
<sequence>MGREYESSDTVVLRFYPSVSGHSVRSVDSVYPEAKISIYYDPMISKIITANLVTLSTNFLPEVYPDTRVTSWRRTQGAVGPSSSAYITAQPAHRGPSELRVEPHMPEKVPEDTSSSPCSPMPGTMVAVSVKPGDTVAEGQEICVIEAMKMQNSLTGLPLLCCNNIHVKSVHCKPGDTVGRETCWWSWNKQNLYLLMCDISQFEPYPPCRQRKIHIGKQTGQ</sequence>